<feature type="region of interest" description="Disordered" evidence="1">
    <location>
        <begin position="24"/>
        <end position="58"/>
    </location>
</feature>
<dbReference type="PANTHER" id="PTHR47245">
    <property type="entry name" value="PEPTIDYLPROLYL ISOMERASE"/>
    <property type="match status" value="1"/>
</dbReference>
<feature type="compositionally biased region" description="Acidic residues" evidence="1">
    <location>
        <begin position="206"/>
        <end position="220"/>
    </location>
</feature>
<sequence>MPKKLLLSAGVVLSLLGVAACGEDDEAGDATAPESAPTAEDEGTGQEAAPEPDLEGIPDVVAVVNGEEISRDEFVTTYESQFQQMAMQAQMSGEEVDQEQLKAQTADSMVDSELLVQEADDRGFDASQDDVDTTLNELAEQNGLGTADDFLAALAEQGMPEEEVMKQLELQVKVDQLISDEAGDIEPSEDELRKLYDDAVAQQEAAGEEGAAEAGTEEGAEVPSFEEVRPQLEEQAISQKEAEVAQALLADLRESGDITVNL</sequence>
<dbReference type="Pfam" id="PF13624">
    <property type="entry name" value="SurA_N_3"/>
    <property type="match status" value="1"/>
</dbReference>
<proteinExistence type="predicted"/>
<dbReference type="PROSITE" id="PS51257">
    <property type="entry name" value="PROKAR_LIPOPROTEIN"/>
    <property type="match status" value="1"/>
</dbReference>
<reference evidence="3 4" key="1">
    <citation type="submission" date="2020-02" db="EMBL/GenBank/DDBJ databases">
        <authorList>
            <person name="Li X.-J."/>
            <person name="Feng X.-M."/>
        </authorList>
    </citation>
    <scope>NUCLEOTIDE SEQUENCE [LARGE SCALE GENOMIC DNA]</scope>
    <source>
        <strain evidence="3 4">CGMCC 4.7225</strain>
    </source>
</reference>
<dbReference type="Proteomes" id="UP000469185">
    <property type="component" value="Unassembled WGS sequence"/>
</dbReference>
<dbReference type="InterPro" id="IPR050245">
    <property type="entry name" value="PrsA_foldase"/>
</dbReference>
<dbReference type="EMBL" id="JAAGOB010000001">
    <property type="protein sequence ID" value="NED94194.1"/>
    <property type="molecule type" value="Genomic_DNA"/>
</dbReference>
<comment type="caution">
    <text evidence="3">The sequence shown here is derived from an EMBL/GenBank/DDBJ whole genome shotgun (WGS) entry which is preliminary data.</text>
</comment>
<keyword evidence="3" id="KW-0413">Isomerase</keyword>
<dbReference type="SUPFAM" id="SSF109998">
    <property type="entry name" value="Triger factor/SurA peptide-binding domain-like"/>
    <property type="match status" value="1"/>
</dbReference>
<evidence type="ECO:0000256" key="1">
    <source>
        <dbReference type="SAM" id="MobiDB-lite"/>
    </source>
</evidence>
<dbReference type="Gene3D" id="1.10.4030.10">
    <property type="entry name" value="Porin chaperone SurA, peptide-binding domain"/>
    <property type="match status" value="1"/>
</dbReference>
<name>A0A6N9YGV6_9ACTN</name>
<dbReference type="AlphaFoldDB" id="A0A6N9YGV6"/>
<dbReference type="RefSeq" id="WP_163815691.1">
    <property type="nucleotide sequence ID" value="NZ_JAAGOB010000001.1"/>
</dbReference>
<organism evidence="3 4">
    <name type="scientific">Phytoactinopolyspora alkaliphila</name>
    <dbReference type="NCBI Taxonomy" id="1783498"/>
    <lineage>
        <taxon>Bacteria</taxon>
        <taxon>Bacillati</taxon>
        <taxon>Actinomycetota</taxon>
        <taxon>Actinomycetes</taxon>
        <taxon>Jiangellales</taxon>
        <taxon>Jiangellaceae</taxon>
        <taxon>Phytoactinopolyspora</taxon>
    </lineage>
</organism>
<dbReference type="InterPro" id="IPR027304">
    <property type="entry name" value="Trigger_fact/SurA_dom_sf"/>
</dbReference>
<feature type="chain" id="PRO_5038941359" evidence="2">
    <location>
        <begin position="20"/>
        <end position="262"/>
    </location>
</feature>
<accession>A0A6N9YGV6</accession>
<gene>
    <name evidence="3" type="ORF">G1H11_02610</name>
</gene>
<evidence type="ECO:0000313" key="4">
    <source>
        <dbReference type="Proteomes" id="UP000469185"/>
    </source>
</evidence>
<keyword evidence="2" id="KW-0732">Signal</keyword>
<protein>
    <submittedName>
        <fullName evidence="3">Peptidylprolyl isomerase</fullName>
    </submittedName>
</protein>
<feature type="signal peptide" evidence="2">
    <location>
        <begin position="1"/>
        <end position="19"/>
    </location>
</feature>
<dbReference type="PANTHER" id="PTHR47245:SF2">
    <property type="entry name" value="PEPTIDYL-PROLYL CIS-TRANS ISOMERASE HP_0175-RELATED"/>
    <property type="match status" value="1"/>
</dbReference>
<evidence type="ECO:0000313" key="3">
    <source>
        <dbReference type="EMBL" id="NED94194.1"/>
    </source>
</evidence>
<dbReference type="GO" id="GO:0016853">
    <property type="term" value="F:isomerase activity"/>
    <property type="evidence" value="ECO:0007669"/>
    <property type="project" value="UniProtKB-KW"/>
</dbReference>
<keyword evidence="4" id="KW-1185">Reference proteome</keyword>
<evidence type="ECO:0000256" key="2">
    <source>
        <dbReference type="SAM" id="SignalP"/>
    </source>
</evidence>
<feature type="compositionally biased region" description="Acidic residues" evidence="1">
    <location>
        <begin position="39"/>
        <end position="56"/>
    </location>
</feature>
<feature type="region of interest" description="Disordered" evidence="1">
    <location>
        <begin position="200"/>
        <end position="228"/>
    </location>
</feature>